<dbReference type="Gene3D" id="3.40.630.10">
    <property type="entry name" value="Zn peptidases"/>
    <property type="match status" value="1"/>
</dbReference>
<proteinExistence type="inferred from homology"/>
<dbReference type="PIRSF" id="PIRSF005962">
    <property type="entry name" value="Pept_M20D_amidohydro"/>
    <property type="match status" value="1"/>
</dbReference>
<comment type="cofactor">
    <cofactor evidence="3">
        <name>Mn(2+)</name>
        <dbReference type="ChEBI" id="CHEBI:29035"/>
    </cofactor>
    <text evidence="3">The Mn(2+) ion enhances activity.</text>
</comment>
<protein>
    <submittedName>
        <fullName evidence="5">Putative hydrolase YxeP</fullName>
        <ecNumber evidence="5">3.-.-.-</ecNumber>
    </submittedName>
</protein>
<dbReference type="PANTHER" id="PTHR11014">
    <property type="entry name" value="PEPTIDASE M20 FAMILY MEMBER"/>
    <property type="match status" value="1"/>
</dbReference>
<dbReference type="Proteomes" id="UP000011919">
    <property type="component" value="Unassembled WGS sequence"/>
</dbReference>
<dbReference type="SUPFAM" id="SSF55031">
    <property type="entry name" value="Bacterial exopeptidase dimerisation domain"/>
    <property type="match status" value="1"/>
</dbReference>
<evidence type="ECO:0000256" key="3">
    <source>
        <dbReference type="PIRSR" id="PIRSR005962-1"/>
    </source>
</evidence>
<comment type="similarity">
    <text evidence="1">Belongs to the peptidase M20 family.</text>
</comment>
<dbReference type="OrthoDB" id="2416606at2"/>
<name>M7NC35_9BACL</name>
<dbReference type="Pfam" id="PF01546">
    <property type="entry name" value="Peptidase_M20"/>
    <property type="match status" value="1"/>
</dbReference>
<dbReference type="AlphaFoldDB" id="M7NC35"/>
<evidence type="ECO:0000313" key="5">
    <source>
        <dbReference type="EMBL" id="EMR06153.1"/>
    </source>
</evidence>
<dbReference type="Pfam" id="PF07687">
    <property type="entry name" value="M20_dimer"/>
    <property type="match status" value="1"/>
</dbReference>
<dbReference type="STRING" id="1235279.C772_01798"/>
<dbReference type="InterPro" id="IPR011650">
    <property type="entry name" value="Peptidase_M20_dimer"/>
</dbReference>
<comment type="caution">
    <text evidence="5">The sequence shown here is derived from an EMBL/GenBank/DDBJ whole genome shotgun (WGS) entry which is preliminary data.</text>
</comment>
<dbReference type="InterPro" id="IPR036264">
    <property type="entry name" value="Bact_exopeptidase_dim_dom"/>
</dbReference>
<dbReference type="GO" id="GO:0016787">
    <property type="term" value="F:hydrolase activity"/>
    <property type="evidence" value="ECO:0007669"/>
    <property type="project" value="UniProtKB-KW"/>
</dbReference>
<dbReference type="PATRIC" id="fig|1235279.3.peg.1795"/>
<dbReference type="EMBL" id="AOFT01000008">
    <property type="protein sequence ID" value="EMR06153.1"/>
    <property type="molecule type" value="Genomic_DNA"/>
</dbReference>
<evidence type="ECO:0000259" key="4">
    <source>
        <dbReference type="Pfam" id="PF07687"/>
    </source>
</evidence>
<feature type="binding site" evidence="3">
    <location>
        <position position="363"/>
    </location>
    <ligand>
        <name>Mn(2+)</name>
        <dbReference type="ChEBI" id="CHEBI:29035"/>
        <label>2</label>
    </ligand>
</feature>
<dbReference type="InterPro" id="IPR002933">
    <property type="entry name" value="Peptidase_M20"/>
</dbReference>
<keyword evidence="3" id="KW-0464">Manganese</keyword>
<keyword evidence="3" id="KW-0479">Metal-binding</keyword>
<gene>
    <name evidence="5" type="primary">yxeP_6</name>
    <name evidence="5" type="ORF">C772_01798</name>
</gene>
<feature type="binding site" evidence="3">
    <location>
        <position position="139"/>
    </location>
    <ligand>
        <name>Mn(2+)</name>
        <dbReference type="ChEBI" id="CHEBI:29035"/>
        <label>2</label>
    </ligand>
</feature>
<dbReference type="GO" id="GO:0046872">
    <property type="term" value="F:metal ion binding"/>
    <property type="evidence" value="ECO:0007669"/>
    <property type="project" value="UniProtKB-KW"/>
</dbReference>
<organism evidence="5 6">
    <name type="scientific">Bhargavaea cecembensis DSE10</name>
    <dbReference type="NCBI Taxonomy" id="1235279"/>
    <lineage>
        <taxon>Bacteria</taxon>
        <taxon>Bacillati</taxon>
        <taxon>Bacillota</taxon>
        <taxon>Bacilli</taxon>
        <taxon>Bacillales</taxon>
        <taxon>Caryophanaceae</taxon>
        <taxon>Bhargavaea</taxon>
    </lineage>
</organism>
<feature type="binding site" evidence="3">
    <location>
        <position position="164"/>
    </location>
    <ligand>
        <name>Mn(2+)</name>
        <dbReference type="ChEBI" id="CHEBI:29035"/>
        <label>2</label>
    </ligand>
</feature>
<reference evidence="5 6" key="1">
    <citation type="journal article" date="2013" name="Genome Announc.">
        <title>Draft Genome Sequence of Bhargavaea cecembensis Strain DSE10T, Isolated from a Deep-Sea Sediment Sample Collected at a Depth of 5,904 m from the Chagos-Laccadive Ridge System in the Indian Ocean.</title>
        <authorList>
            <person name="Shivaji S."/>
            <person name="Ara S."/>
            <person name="Begum Z."/>
            <person name="Ruth M."/>
            <person name="Singh A."/>
            <person name="Kumar Pinnaka A."/>
        </authorList>
    </citation>
    <scope>NUCLEOTIDE SEQUENCE [LARGE SCALE GENOMIC DNA]</scope>
    <source>
        <strain evidence="5 6">DSE10</strain>
    </source>
</reference>
<dbReference type="NCBIfam" id="TIGR01891">
    <property type="entry name" value="amidohydrolases"/>
    <property type="match status" value="1"/>
</dbReference>
<dbReference type="SUPFAM" id="SSF53187">
    <property type="entry name" value="Zn-dependent exopeptidases"/>
    <property type="match status" value="1"/>
</dbReference>
<dbReference type="EC" id="3.-.-.-" evidence="5"/>
<dbReference type="RefSeq" id="WP_008299265.1">
    <property type="nucleotide sequence ID" value="NZ_AOFT01000008.1"/>
</dbReference>
<feature type="binding site" evidence="3">
    <location>
        <position position="103"/>
    </location>
    <ligand>
        <name>Mn(2+)</name>
        <dbReference type="ChEBI" id="CHEBI:29035"/>
        <label>2</label>
    </ligand>
</feature>
<accession>M7NC35</accession>
<feature type="binding site" evidence="3">
    <location>
        <position position="105"/>
    </location>
    <ligand>
        <name>Mn(2+)</name>
        <dbReference type="ChEBI" id="CHEBI:29035"/>
        <label>2</label>
    </ligand>
</feature>
<sequence>MNQTLYERFSQLQEELVEIRRDLHMHPEVGHTEERTPAFVAEYLRNLGIEVRTGVGGRGVVGTLKGGKPGRTVALRADFDALPIQDEKDVPYKSTVPGVMHACGHDLHTATLLGVAKVLSEVRDELSGTVVFLHQHAEETTPGGADFMIRDGCLDGVDVVYGAHVMADEPLGTVGVMEGYASSAQDDFEITVFGKGGHGAAPHTTIDPLVTGSQLVVNFQQILSRRVNPMRSGVITVGSFQSGEATNVIPDKAVLRGTVRTYDPEVRDLIEEAMERLTRTTCEGNGATYEFHYVRDCPSIHNDAEETKRVAKVAASIFGTENVRYVEPMSGSEDFAYYTQHVKGTYFIAGGCNPEIGADYPHHHPKFNVDERSIQYIGKTFIGAVLDFLGNTAAEEKSTEIHA</sequence>
<feature type="domain" description="Peptidase M20 dimerisation" evidence="4">
    <location>
        <begin position="187"/>
        <end position="280"/>
    </location>
</feature>
<dbReference type="PANTHER" id="PTHR11014:SF63">
    <property type="entry name" value="METALLOPEPTIDASE, PUTATIVE (AFU_ORTHOLOGUE AFUA_6G09600)-RELATED"/>
    <property type="match status" value="1"/>
</dbReference>
<evidence type="ECO:0000313" key="6">
    <source>
        <dbReference type="Proteomes" id="UP000011919"/>
    </source>
</evidence>
<evidence type="ECO:0000256" key="2">
    <source>
        <dbReference type="ARBA" id="ARBA00022801"/>
    </source>
</evidence>
<keyword evidence="2 5" id="KW-0378">Hydrolase</keyword>
<dbReference type="Gene3D" id="3.30.70.360">
    <property type="match status" value="1"/>
</dbReference>
<dbReference type="eggNOG" id="COG1473">
    <property type="taxonomic scope" value="Bacteria"/>
</dbReference>
<dbReference type="InterPro" id="IPR017439">
    <property type="entry name" value="Amidohydrolase"/>
</dbReference>
<dbReference type="FunFam" id="3.30.70.360:FF:000014">
    <property type="entry name" value="N-acyl-L-amino acid amidohydrolase"/>
    <property type="match status" value="1"/>
</dbReference>
<evidence type="ECO:0000256" key="1">
    <source>
        <dbReference type="ARBA" id="ARBA00006153"/>
    </source>
</evidence>
<keyword evidence="6" id="KW-1185">Reference proteome</keyword>